<accession>A0A392WCT6</accession>
<reference evidence="1 2" key="1">
    <citation type="journal article" date="2018" name="Front. Plant Sci.">
        <title>Red Clover (Trifolium pratense) and Zigzag Clover (T. medium) - A Picture of Genomic Similarities and Differences.</title>
        <authorList>
            <person name="Dluhosova J."/>
            <person name="Istvanek J."/>
            <person name="Nedelnik J."/>
            <person name="Repkova J."/>
        </authorList>
    </citation>
    <scope>NUCLEOTIDE SEQUENCE [LARGE SCALE GENOMIC DNA]</scope>
    <source>
        <strain evidence="2">cv. 10/8</strain>
        <tissue evidence="1">Leaf</tissue>
    </source>
</reference>
<dbReference type="Proteomes" id="UP000265520">
    <property type="component" value="Unassembled WGS sequence"/>
</dbReference>
<evidence type="ECO:0000313" key="1">
    <source>
        <dbReference type="EMBL" id="MCI97976.1"/>
    </source>
</evidence>
<sequence>MISVGTVGIRGDEDGGIILPDAGNEDENGKYFRWWSWSKE</sequence>
<comment type="caution">
    <text evidence="1">The sequence shown here is derived from an EMBL/GenBank/DDBJ whole genome shotgun (WGS) entry which is preliminary data.</text>
</comment>
<dbReference type="AlphaFoldDB" id="A0A392WCT6"/>
<name>A0A392WCT6_9FABA</name>
<dbReference type="EMBL" id="LXQA011460256">
    <property type="protein sequence ID" value="MCI97976.1"/>
    <property type="molecule type" value="Genomic_DNA"/>
</dbReference>
<feature type="non-terminal residue" evidence="1">
    <location>
        <position position="40"/>
    </location>
</feature>
<evidence type="ECO:0000313" key="2">
    <source>
        <dbReference type="Proteomes" id="UP000265520"/>
    </source>
</evidence>
<keyword evidence="2" id="KW-1185">Reference proteome</keyword>
<proteinExistence type="predicted"/>
<organism evidence="1 2">
    <name type="scientific">Trifolium medium</name>
    <dbReference type="NCBI Taxonomy" id="97028"/>
    <lineage>
        <taxon>Eukaryota</taxon>
        <taxon>Viridiplantae</taxon>
        <taxon>Streptophyta</taxon>
        <taxon>Embryophyta</taxon>
        <taxon>Tracheophyta</taxon>
        <taxon>Spermatophyta</taxon>
        <taxon>Magnoliopsida</taxon>
        <taxon>eudicotyledons</taxon>
        <taxon>Gunneridae</taxon>
        <taxon>Pentapetalae</taxon>
        <taxon>rosids</taxon>
        <taxon>fabids</taxon>
        <taxon>Fabales</taxon>
        <taxon>Fabaceae</taxon>
        <taxon>Papilionoideae</taxon>
        <taxon>50 kb inversion clade</taxon>
        <taxon>NPAAA clade</taxon>
        <taxon>Hologalegina</taxon>
        <taxon>IRL clade</taxon>
        <taxon>Trifolieae</taxon>
        <taxon>Trifolium</taxon>
    </lineage>
</organism>
<protein>
    <submittedName>
        <fullName evidence="1">Uncharacterized protein</fullName>
    </submittedName>
</protein>